<gene>
    <name evidence="2" type="ORF">EBQ26_11490</name>
</gene>
<dbReference type="SUPFAM" id="SSF52799">
    <property type="entry name" value="(Phosphotyrosine protein) phosphatases II"/>
    <property type="match status" value="1"/>
</dbReference>
<dbReference type="AlphaFoldDB" id="A0A3M6PVK7"/>
<dbReference type="Gene3D" id="3.90.190.10">
    <property type="entry name" value="Protein tyrosine phosphatase superfamily"/>
    <property type="match status" value="1"/>
</dbReference>
<dbReference type="InterPro" id="IPR029021">
    <property type="entry name" value="Prot-tyrosine_phosphatase-like"/>
</dbReference>
<accession>A0A3M6PVK7</accession>
<comment type="similarity">
    <text evidence="1">Belongs to the protein-tyrosine phosphatase family.</text>
</comment>
<dbReference type="PROSITE" id="PS00383">
    <property type="entry name" value="TYR_PHOSPHATASE_1"/>
    <property type="match status" value="1"/>
</dbReference>
<dbReference type="Pfam" id="PF13350">
    <property type="entry name" value="Y_phosphatase3"/>
    <property type="match status" value="1"/>
</dbReference>
<protein>
    <submittedName>
        <fullName evidence="2">Tyrosine-protein phosphatase</fullName>
    </submittedName>
</protein>
<dbReference type="Proteomes" id="UP000267521">
    <property type="component" value="Unassembled WGS sequence"/>
</dbReference>
<evidence type="ECO:0000256" key="1">
    <source>
        <dbReference type="ARBA" id="ARBA00009580"/>
    </source>
</evidence>
<dbReference type="PANTHER" id="PTHR31126:SF1">
    <property type="entry name" value="TYROSINE SPECIFIC PROTEIN PHOSPHATASES DOMAIN-CONTAINING PROTEIN"/>
    <property type="match status" value="1"/>
</dbReference>
<dbReference type="GO" id="GO:0004721">
    <property type="term" value="F:phosphoprotein phosphatase activity"/>
    <property type="evidence" value="ECO:0007669"/>
    <property type="project" value="InterPro"/>
</dbReference>
<reference evidence="2 3" key="1">
    <citation type="submission" date="2018-10" db="EMBL/GenBank/DDBJ databases">
        <title>Comamonadaceae CDC group NO-1 genome sequencing and assembly.</title>
        <authorList>
            <person name="Bernier A.-M."/>
            <person name="Bernard K."/>
        </authorList>
    </citation>
    <scope>NUCLEOTIDE SEQUENCE [LARGE SCALE GENOMIC DNA]</scope>
    <source>
        <strain evidence="2 3">NML970147</strain>
    </source>
</reference>
<evidence type="ECO:0000313" key="3">
    <source>
        <dbReference type="Proteomes" id="UP000267521"/>
    </source>
</evidence>
<dbReference type="InterPro" id="IPR026893">
    <property type="entry name" value="Tyr/Ser_Pase_IphP-type"/>
</dbReference>
<dbReference type="EMBL" id="RDQM01000018">
    <property type="protein sequence ID" value="RMW95123.1"/>
    <property type="molecule type" value="Genomic_DNA"/>
</dbReference>
<dbReference type="InterPro" id="IPR016130">
    <property type="entry name" value="Tyr_Pase_AS"/>
</dbReference>
<sequence length="300" mass="34538">MGGGWRKQLRQMLACPSSAGYEEERAFQPCRGLPCKIRPMSLQPLSSCAATATPFSRHIPFKGISNFRDLGGYRSRDGRKVRWRVLFRSDRLSDLQYEDQEPFDRLGVRHSIDFRSEAERQNSDYAIKNLQRTTLPIEPYVTQTLHRMIELGQTLDVATAHRLMAQTYEAFVQRNTKQYRAFFDVLLTQDAPVVFHCTAGKDRTGFAAAMLLEALDVPRETITRDFMLTNKHYILPSYYSANRPFSKQAMNVLWRVHRDFLNAAYQQIETSYGDVLGYLRAGLGLNAVDLGYLRAIYLEE</sequence>
<organism evidence="2 3">
    <name type="scientific">Allofranklinella schreckenbergeri</name>
    <dbReference type="NCBI Taxonomy" id="1076744"/>
    <lineage>
        <taxon>Bacteria</taxon>
        <taxon>Pseudomonadati</taxon>
        <taxon>Pseudomonadota</taxon>
        <taxon>Betaproteobacteria</taxon>
        <taxon>Burkholderiales</taxon>
        <taxon>Comamonadaceae</taxon>
        <taxon>Allofranklinella</taxon>
    </lineage>
</organism>
<proteinExistence type="inferred from homology"/>
<dbReference type="PANTHER" id="PTHR31126">
    <property type="entry name" value="TYROSINE-PROTEIN PHOSPHATASE"/>
    <property type="match status" value="1"/>
</dbReference>
<comment type="caution">
    <text evidence="2">The sequence shown here is derived from an EMBL/GenBank/DDBJ whole genome shotgun (WGS) entry which is preliminary data.</text>
</comment>
<evidence type="ECO:0000313" key="2">
    <source>
        <dbReference type="EMBL" id="RMW95123.1"/>
    </source>
</evidence>
<name>A0A3M6PVK7_9BURK</name>